<dbReference type="InterPro" id="IPR002539">
    <property type="entry name" value="MaoC-like_dom"/>
</dbReference>
<evidence type="ECO:0000313" key="4">
    <source>
        <dbReference type="Proteomes" id="UP000481153"/>
    </source>
</evidence>
<evidence type="ECO:0000259" key="1">
    <source>
        <dbReference type="Pfam" id="PF01575"/>
    </source>
</evidence>
<proteinExistence type="predicted"/>
<dbReference type="Gene3D" id="3.10.129.10">
    <property type="entry name" value="Hotdog Thioesterase"/>
    <property type="match status" value="1"/>
</dbReference>
<dbReference type="InterPro" id="IPR054357">
    <property type="entry name" value="MFE-2_N"/>
</dbReference>
<name>A0A6G0XWN6_9STRA</name>
<accession>A0A6G0XWN6</accession>
<feature type="domain" description="Peroxisomal multifunctional enzyme type 2-like N-terminal" evidence="2">
    <location>
        <begin position="15"/>
        <end position="161"/>
    </location>
</feature>
<keyword evidence="4" id="KW-1185">Reference proteome</keyword>
<evidence type="ECO:0000259" key="2">
    <source>
        <dbReference type="Pfam" id="PF22622"/>
    </source>
</evidence>
<dbReference type="CDD" id="cd03448">
    <property type="entry name" value="HDE_HSD"/>
    <property type="match status" value="1"/>
</dbReference>
<dbReference type="Pfam" id="PF22622">
    <property type="entry name" value="MFE-2_hydrat-2_N"/>
    <property type="match status" value="1"/>
</dbReference>
<dbReference type="PANTHER" id="PTHR13078:SF56">
    <property type="entry name" value="PEROXISOMAL MULTIFUNCTIONAL ENZYME TYPE 2"/>
    <property type="match status" value="1"/>
</dbReference>
<dbReference type="AlphaFoldDB" id="A0A6G0XWN6"/>
<dbReference type="EMBL" id="VJMJ01000003">
    <property type="protein sequence ID" value="KAF0744950.1"/>
    <property type="molecule type" value="Genomic_DNA"/>
</dbReference>
<dbReference type="GO" id="GO:0006635">
    <property type="term" value="P:fatty acid beta-oxidation"/>
    <property type="evidence" value="ECO:0007669"/>
    <property type="project" value="TreeGrafter"/>
</dbReference>
<dbReference type="GO" id="GO:0003857">
    <property type="term" value="F:(3S)-3-hydroxyacyl-CoA dehydrogenase (NAD+) activity"/>
    <property type="evidence" value="ECO:0007669"/>
    <property type="project" value="TreeGrafter"/>
</dbReference>
<dbReference type="Pfam" id="PF01575">
    <property type="entry name" value="MaoC_dehydratas"/>
    <property type="match status" value="1"/>
</dbReference>
<dbReference type="VEuPathDB" id="FungiDB:AeMF1_017609"/>
<dbReference type="Proteomes" id="UP000481153">
    <property type="component" value="Unassembled WGS sequence"/>
</dbReference>
<dbReference type="SUPFAM" id="SSF54637">
    <property type="entry name" value="Thioesterase/thiol ester dehydrase-isomerase"/>
    <property type="match status" value="2"/>
</dbReference>
<protein>
    <submittedName>
        <fullName evidence="3">Uncharacterized protein</fullName>
    </submittedName>
</protein>
<feature type="domain" description="MaoC-like" evidence="1">
    <location>
        <begin position="178"/>
        <end position="293"/>
    </location>
</feature>
<dbReference type="PANTHER" id="PTHR13078">
    <property type="entry name" value="PEROXISOMAL MULTIFUNCTIONAL ENZYME TYPE 2-RELATED"/>
    <property type="match status" value="1"/>
</dbReference>
<comment type="caution">
    <text evidence="3">The sequence shown here is derived from an EMBL/GenBank/DDBJ whole genome shotgun (WGS) entry which is preliminary data.</text>
</comment>
<organism evidence="3 4">
    <name type="scientific">Aphanomyces euteiches</name>
    <dbReference type="NCBI Taxonomy" id="100861"/>
    <lineage>
        <taxon>Eukaryota</taxon>
        <taxon>Sar</taxon>
        <taxon>Stramenopiles</taxon>
        <taxon>Oomycota</taxon>
        <taxon>Saprolegniomycetes</taxon>
        <taxon>Saprolegniales</taxon>
        <taxon>Verrucalvaceae</taxon>
        <taxon>Aphanomyces</taxon>
    </lineage>
</organism>
<dbReference type="GO" id="GO:0005777">
    <property type="term" value="C:peroxisome"/>
    <property type="evidence" value="ECO:0007669"/>
    <property type="project" value="TreeGrafter"/>
</dbReference>
<evidence type="ECO:0000313" key="3">
    <source>
        <dbReference type="EMBL" id="KAF0744950.1"/>
    </source>
</evidence>
<sequence length="307" mass="33443">MADQVLAARGNFDASYNQRDLLIYALGIGCGYYPNGEKDKYQDMKFTSELDANFAAFPLYPVALMFKGTSHDALSYPPPSLAWLPSGIPAHNPLATLHAEQSIEIHRPLPANGAQVTVQRRVLSVYPKGPTSGLLETEYKLIDKADGLPLCTLVFGSFLRGVEAPFKGAGPKPPKKPTMPQRPADAALALPTSASQAYFYRLSGDYNPLHCDPDAAKTLGFKEPILHGLCTMGVAARALIQLCCGNDPNSFRKMSVRMSKPCIPGETLETRIWRVSSTSVHFQTRVVERDTVVLDGGEFIFGPASRL</sequence>
<gene>
    <name evidence="3" type="ORF">Ae201684_000537</name>
</gene>
<dbReference type="GO" id="GO:0004300">
    <property type="term" value="F:enoyl-CoA hydratase activity"/>
    <property type="evidence" value="ECO:0007669"/>
    <property type="project" value="TreeGrafter"/>
</dbReference>
<reference evidence="3 4" key="1">
    <citation type="submission" date="2019-07" db="EMBL/GenBank/DDBJ databases">
        <title>Genomics analysis of Aphanomyces spp. identifies a new class of oomycete effector associated with host adaptation.</title>
        <authorList>
            <person name="Gaulin E."/>
        </authorList>
    </citation>
    <scope>NUCLEOTIDE SEQUENCE [LARGE SCALE GENOMIC DNA]</scope>
    <source>
        <strain evidence="3 4">ATCC 201684</strain>
    </source>
</reference>
<dbReference type="InterPro" id="IPR029069">
    <property type="entry name" value="HotDog_dom_sf"/>
</dbReference>
<dbReference type="GO" id="GO:0044594">
    <property type="term" value="F:17-beta-hydroxysteroid dehydrogenase (NAD+) activity"/>
    <property type="evidence" value="ECO:0007669"/>
    <property type="project" value="TreeGrafter"/>
</dbReference>